<dbReference type="SUPFAM" id="SSF54913">
    <property type="entry name" value="GlnB-like"/>
    <property type="match status" value="1"/>
</dbReference>
<dbReference type="Proteomes" id="UP001324287">
    <property type="component" value="Chromosome"/>
</dbReference>
<keyword evidence="3" id="KW-1185">Reference proteome</keyword>
<protein>
    <submittedName>
        <fullName evidence="2">Divalent-cation tolerance protein CutA</fullName>
    </submittedName>
</protein>
<evidence type="ECO:0000256" key="1">
    <source>
        <dbReference type="ARBA" id="ARBA00010169"/>
    </source>
</evidence>
<sequence length="133" mass="14989">MDEEYCEVVVTAPDADWLAGFTRVLVEERLAACGHLLGAIRSVYRWERAVHDEPEARVALHTRRSLVPAITARADELHPYDVPCVIALPLQGGNPAYLRWITEETRTPGPQRMRCLFRGRSLPDGCALGHRCR</sequence>
<gene>
    <name evidence="2" type="primary">cutA</name>
    <name evidence="2" type="ORF">U6N30_04740</name>
</gene>
<proteinExistence type="inferred from homology"/>
<dbReference type="InterPro" id="IPR011322">
    <property type="entry name" value="N-reg_PII-like_a/b"/>
</dbReference>
<comment type="similarity">
    <text evidence="1">Belongs to the CutA family.</text>
</comment>
<dbReference type="PANTHER" id="PTHR23419">
    <property type="entry name" value="DIVALENT CATION TOLERANCE CUTA-RELATED"/>
    <property type="match status" value="1"/>
</dbReference>
<dbReference type="InterPro" id="IPR004323">
    <property type="entry name" value="Ion_tolerance_CutA"/>
</dbReference>
<evidence type="ECO:0000313" key="3">
    <source>
        <dbReference type="Proteomes" id="UP001324287"/>
    </source>
</evidence>
<dbReference type="Gene3D" id="3.30.70.120">
    <property type="match status" value="1"/>
</dbReference>
<name>A0ABZ1B2H7_9ACTN</name>
<accession>A0ABZ1B2H7</accession>
<evidence type="ECO:0000313" key="2">
    <source>
        <dbReference type="EMBL" id="WRL65021.1"/>
    </source>
</evidence>
<dbReference type="InterPro" id="IPR015867">
    <property type="entry name" value="N-reg_PII/ATP_PRibTrfase_C"/>
</dbReference>
<reference evidence="2 3" key="1">
    <citation type="submission" date="2023-12" db="EMBL/GenBank/DDBJ databases">
        <title>Blastococcus brunescens sp. nov., an actonobacterium isolated from sandstone collected in sahara desert.</title>
        <authorList>
            <person name="Gtari M."/>
            <person name="Ghodhbane F."/>
        </authorList>
    </citation>
    <scope>NUCLEOTIDE SEQUENCE [LARGE SCALE GENOMIC DNA]</scope>
    <source>
        <strain evidence="2 3">BMG 8361</strain>
    </source>
</reference>
<dbReference type="EMBL" id="CP141261">
    <property type="protein sequence ID" value="WRL65021.1"/>
    <property type="molecule type" value="Genomic_DNA"/>
</dbReference>
<organism evidence="2 3">
    <name type="scientific">Blastococcus brunescens</name>
    <dbReference type="NCBI Taxonomy" id="1564165"/>
    <lineage>
        <taxon>Bacteria</taxon>
        <taxon>Bacillati</taxon>
        <taxon>Actinomycetota</taxon>
        <taxon>Actinomycetes</taxon>
        <taxon>Geodermatophilales</taxon>
        <taxon>Geodermatophilaceae</taxon>
        <taxon>Blastococcus</taxon>
    </lineage>
</organism>
<dbReference type="RefSeq" id="WP_324276345.1">
    <property type="nucleotide sequence ID" value="NZ_CP141261.1"/>
</dbReference>
<dbReference type="PANTHER" id="PTHR23419:SF8">
    <property type="entry name" value="FI09726P"/>
    <property type="match status" value="1"/>
</dbReference>
<dbReference type="Pfam" id="PF03091">
    <property type="entry name" value="CutA1"/>
    <property type="match status" value="1"/>
</dbReference>